<dbReference type="EMBL" id="KL142378">
    <property type="protein sequence ID" value="KDR76828.1"/>
    <property type="molecule type" value="Genomic_DNA"/>
</dbReference>
<dbReference type="SUPFAM" id="SSF48225">
    <property type="entry name" value="Seven-hairpin glycosidases"/>
    <property type="match status" value="1"/>
</dbReference>
<dbReference type="GO" id="GO:0000139">
    <property type="term" value="C:Golgi membrane"/>
    <property type="evidence" value="ECO:0007669"/>
    <property type="project" value="TreeGrafter"/>
</dbReference>
<dbReference type="Gene3D" id="1.50.10.10">
    <property type="match status" value="1"/>
</dbReference>
<dbReference type="GO" id="GO:0004571">
    <property type="term" value="F:mannosyl-oligosaccharide 1,2-alpha-mannosidase activity"/>
    <property type="evidence" value="ECO:0007669"/>
    <property type="project" value="InterPro"/>
</dbReference>
<dbReference type="OrthoDB" id="8118055at2759"/>
<dbReference type="InterPro" id="IPR050749">
    <property type="entry name" value="Glycosyl_Hydrolase_47"/>
</dbReference>
<keyword evidence="8" id="KW-1185">Reference proteome</keyword>
<accession>A0A067TCW0</accession>
<feature type="non-terminal residue" evidence="7">
    <location>
        <position position="1"/>
    </location>
</feature>
<dbReference type="InterPro" id="IPR012341">
    <property type="entry name" value="6hp_glycosidase-like_sf"/>
</dbReference>
<dbReference type="GO" id="GO:0005509">
    <property type="term" value="F:calcium ion binding"/>
    <property type="evidence" value="ECO:0007669"/>
    <property type="project" value="InterPro"/>
</dbReference>
<name>A0A067TCW0_GALM3</name>
<dbReference type="AlphaFoldDB" id="A0A067TCW0"/>
<organism evidence="7 8">
    <name type="scientific">Galerina marginata (strain CBS 339.88)</name>
    <dbReference type="NCBI Taxonomy" id="685588"/>
    <lineage>
        <taxon>Eukaryota</taxon>
        <taxon>Fungi</taxon>
        <taxon>Dikarya</taxon>
        <taxon>Basidiomycota</taxon>
        <taxon>Agaricomycotina</taxon>
        <taxon>Agaricomycetes</taxon>
        <taxon>Agaricomycetidae</taxon>
        <taxon>Agaricales</taxon>
        <taxon>Agaricineae</taxon>
        <taxon>Strophariaceae</taxon>
        <taxon>Galerina</taxon>
    </lineage>
</organism>
<dbReference type="InterPro" id="IPR036026">
    <property type="entry name" value="Seven-hairpin_glycosidases"/>
</dbReference>
<keyword evidence="5" id="KW-1015">Disulfide bond</keyword>
<dbReference type="InterPro" id="IPR001382">
    <property type="entry name" value="Glyco_hydro_47"/>
</dbReference>
<reference evidence="8" key="1">
    <citation type="journal article" date="2014" name="Proc. Natl. Acad. Sci. U.S.A.">
        <title>Extensive sampling of basidiomycete genomes demonstrates inadequacy of the white-rot/brown-rot paradigm for wood decay fungi.</title>
        <authorList>
            <person name="Riley R."/>
            <person name="Salamov A.A."/>
            <person name="Brown D.W."/>
            <person name="Nagy L.G."/>
            <person name="Floudas D."/>
            <person name="Held B.W."/>
            <person name="Levasseur A."/>
            <person name="Lombard V."/>
            <person name="Morin E."/>
            <person name="Otillar R."/>
            <person name="Lindquist E.A."/>
            <person name="Sun H."/>
            <person name="LaButti K.M."/>
            <person name="Schmutz J."/>
            <person name="Jabbour D."/>
            <person name="Luo H."/>
            <person name="Baker S.E."/>
            <person name="Pisabarro A.G."/>
            <person name="Walton J.D."/>
            <person name="Blanchette R.A."/>
            <person name="Henrissat B."/>
            <person name="Martin F."/>
            <person name="Cullen D."/>
            <person name="Hibbett D.S."/>
            <person name="Grigoriev I.V."/>
        </authorList>
    </citation>
    <scope>NUCLEOTIDE SEQUENCE [LARGE SCALE GENOMIC DNA]</scope>
    <source>
        <strain evidence="8">CBS 339.88</strain>
    </source>
</reference>
<dbReference type="GO" id="GO:0005975">
    <property type="term" value="P:carbohydrate metabolic process"/>
    <property type="evidence" value="ECO:0007669"/>
    <property type="project" value="InterPro"/>
</dbReference>
<comment type="cofactor">
    <cofactor evidence="1 6">
        <name>Ca(2+)</name>
        <dbReference type="ChEBI" id="CHEBI:29108"/>
    </cofactor>
</comment>
<dbReference type="Proteomes" id="UP000027222">
    <property type="component" value="Unassembled WGS sequence"/>
</dbReference>
<keyword evidence="6" id="KW-0106">Calcium</keyword>
<comment type="pathway">
    <text evidence="2">Protein modification; protein glycosylation.</text>
</comment>
<evidence type="ECO:0000256" key="2">
    <source>
        <dbReference type="ARBA" id="ARBA00004922"/>
    </source>
</evidence>
<dbReference type="PANTHER" id="PTHR11742">
    <property type="entry name" value="MANNOSYL-OLIGOSACCHARIDE ALPHA-1,2-MANNOSIDASE-RELATED"/>
    <property type="match status" value="1"/>
</dbReference>
<comment type="similarity">
    <text evidence="3">Belongs to the glycosyl hydrolase 47 family.</text>
</comment>
<evidence type="ECO:0000313" key="8">
    <source>
        <dbReference type="Proteomes" id="UP000027222"/>
    </source>
</evidence>
<feature type="binding site" evidence="6">
    <location>
        <position position="85"/>
    </location>
    <ligand>
        <name>Ca(2+)</name>
        <dbReference type="ChEBI" id="CHEBI:29108"/>
    </ligand>
</feature>
<dbReference type="STRING" id="685588.A0A067TCW0"/>
<evidence type="ECO:0000313" key="7">
    <source>
        <dbReference type="EMBL" id="KDR76828.1"/>
    </source>
</evidence>
<dbReference type="PANTHER" id="PTHR11742:SF6">
    <property type="entry name" value="MANNOSYL-OLIGOSACCHARIDE ALPHA-1,2-MANNOSIDASE IA-RELATED"/>
    <property type="match status" value="1"/>
</dbReference>
<dbReference type="HOGENOM" id="CLU_003818_6_2_1"/>
<gene>
    <name evidence="7" type="ORF">GALMADRAFT_67283</name>
</gene>
<dbReference type="GO" id="GO:0036503">
    <property type="term" value="P:ERAD pathway"/>
    <property type="evidence" value="ECO:0007669"/>
    <property type="project" value="UniProtKB-ARBA"/>
</dbReference>
<keyword evidence="4" id="KW-0378">Hydrolase</keyword>
<evidence type="ECO:0000256" key="6">
    <source>
        <dbReference type="PIRSR" id="PIRSR601382-2"/>
    </source>
</evidence>
<evidence type="ECO:0008006" key="9">
    <source>
        <dbReference type="Google" id="ProtNLM"/>
    </source>
</evidence>
<sequence>IESIFYMWRTTGDVKWRERGYSIFKAVSQNSRPGYGFADVLSLDHSVAGPSNRDLSYFLAEVLKYLYLLFDDTKSISLDRWVFNTEAHPLPMFSWTDPERIFFNISAS</sequence>
<evidence type="ECO:0000256" key="1">
    <source>
        <dbReference type="ARBA" id="ARBA00001913"/>
    </source>
</evidence>
<evidence type="ECO:0000256" key="5">
    <source>
        <dbReference type="ARBA" id="ARBA00023157"/>
    </source>
</evidence>
<protein>
    <recommendedName>
        <fullName evidence="9">Alpha-1,2-Mannosidase</fullName>
    </recommendedName>
</protein>
<proteinExistence type="inferred from homology"/>
<dbReference type="GO" id="GO:0005783">
    <property type="term" value="C:endoplasmic reticulum"/>
    <property type="evidence" value="ECO:0007669"/>
    <property type="project" value="TreeGrafter"/>
</dbReference>
<dbReference type="Pfam" id="PF01532">
    <property type="entry name" value="Glyco_hydro_47"/>
    <property type="match status" value="1"/>
</dbReference>
<evidence type="ECO:0000256" key="3">
    <source>
        <dbReference type="ARBA" id="ARBA00007658"/>
    </source>
</evidence>
<keyword evidence="6" id="KW-0479">Metal-binding</keyword>
<evidence type="ECO:0000256" key="4">
    <source>
        <dbReference type="ARBA" id="ARBA00022801"/>
    </source>
</evidence>